<feature type="region of interest" description="Disordered" evidence="1">
    <location>
        <begin position="112"/>
        <end position="134"/>
    </location>
</feature>
<evidence type="ECO:0008006" key="4">
    <source>
        <dbReference type="Google" id="ProtNLM"/>
    </source>
</evidence>
<evidence type="ECO:0000313" key="3">
    <source>
        <dbReference type="Proteomes" id="UP000236311"/>
    </source>
</evidence>
<evidence type="ECO:0000256" key="1">
    <source>
        <dbReference type="SAM" id="MobiDB-lite"/>
    </source>
</evidence>
<dbReference type="RefSeq" id="WP_103240913.1">
    <property type="nucleotide sequence ID" value="NZ_CANRXC010000009.1"/>
</dbReference>
<accession>A0A2K4ZK89</accession>
<dbReference type="EMBL" id="OFSM01000020">
    <property type="protein sequence ID" value="SOY30898.1"/>
    <property type="molecule type" value="Genomic_DNA"/>
</dbReference>
<protein>
    <recommendedName>
        <fullName evidence="4">Flagellar protein</fullName>
    </recommendedName>
</protein>
<keyword evidence="3" id="KW-1185">Reference proteome</keyword>
<proteinExistence type="predicted"/>
<evidence type="ECO:0000313" key="2">
    <source>
        <dbReference type="EMBL" id="SOY30898.1"/>
    </source>
</evidence>
<name>A0A2K4ZK89_9FIRM</name>
<organism evidence="2 3">
    <name type="scientific">Acetatifactor muris</name>
    <dbReference type="NCBI Taxonomy" id="879566"/>
    <lineage>
        <taxon>Bacteria</taxon>
        <taxon>Bacillati</taxon>
        <taxon>Bacillota</taxon>
        <taxon>Clostridia</taxon>
        <taxon>Lachnospirales</taxon>
        <taxon>Lachnospiraceae</taxon>
        <taxon>Acetatifactor</taxon>
    </lineage>
</organism>
<gene>
    <name evidence="2" type="ORF">AMURIS_03632</name>
</gene>
<dbReference type="AlphaFoldDB" id="A0A2K4ZK89"/>
<dbReference type="Proteomes" id="UP000236311">
    <property type="component" value="Unassembled WGS sequence"/>
</dbReference>
<sequence>MNVRNCRKCGALFNYLSGPPICPACRDRLEEKFQEVKSYIRDNKGAGIQEVAEACSVEVNQIRQWLREERLELATDSAMYLNCESCGAPIRSGKYCEKCTANMTRNLQDVLKANKPAPKPEKNEGEGPKMRFLK</sequence>
<dbReference type="OrthoDB" id="1739831at2"/>
<feature type="compositionally biased region" description="Basic and acidic residues" evidence="1">
    <location>
        <begin position="118"/>
        <end position="134"/>
    </location>
</feature>
<reference evidence="2 3" key="1">
    <citation type="submission" date="2018-01" db="EMBL/GenBank/DDBJ databases">
        <authorList>
            <person name="Gaut B.S."/>
            <person name="Morton B.R."/>
            <person name="Clegg M.T."/>
            <person name="Duvall M.R."/>
        </authorList>
    </citation>
    <scope>NUCLEOTIDE SEQUENCE [LARGE SCALE GENOMIC DNA]</scope>
    <source>
        <strain evidence="2">GP69</strain>
    </source>
</reference>